<comment type="cofactor">
    <cofactor evidence="1">
        <name>Mg(2+)</name>
        <dbReference type="ChEBI" id="CHEBI:18420"/>
    </cofactor>
</comment>
<feature type="region of interest" description="Disordered" evidence="2">
    <location>
        <begin position="323"/>
        <end position="363"/>
    </location>
</feature>
<dbReference type="AlphaFoldDB" id="A0A9P1DC93"/>
<comment type="catalytic activity">
    <reaction evidence="1">
        <text>ATP + H2O = ADP + phosphate + H(+)</text>
        <dbReference type="Rhea" id="RHEA:13065"/>
        <dbReference type="ChEBI" id="CHEBI:15377"/>
        <dbReference type="ChEBI" id="CHEBI:15378"/>
        <dbReference type="ChEBI" id="CHEBI:30616"/>
        <dbReference type="ChEBI" id="CHEBI:43474"/>
        <dbReference type="ChEBI" id="CHEBI:456216"/>
        <dbReference type="EC" id="5.6.2.3"/>
    </reaction>
</comment>
<sequence>MVESKMATSMSTILFYVTSYTTKTQPHLTSLWALLHAATQRHLSDLAKEPTMPEASIRARQTLSKLLLACQKRVHKSMPEMVSYLLGYDDFYCTHSFVTFFYADLASNLELLHPLSASSLSDADLQARSSCLLQADPSEDASQLHSDEPSFPSTSHTWNFLLQPSADYPCRGGTLQLWPLYFYTAAVVRVSIRKSDSSHPACIPFTSDHPLHTSLRQQVLTKTPWRIPQLHGPRIPRLAEDPHRRAMLLLLLFKPWLSLQDLLPQTSGFTTWADAWRAFEADLRASLPPPSSRASPFTPAYWAQRSLHIIEHIDLSANIESTKADQEQQLNPDQLRGVPGATTVEHNDSYLHSDDDSASDHSIASEHADADPLDHLHQVPPAARDPDQTLRSTPAFSATWDVLSSLNRSELLPLHASAASFVAHFRAIHDTATPPQASSIYTFAGATQSSWLLPDHIDITILRRQEQDWDSLTLPPTSQVHPSQATSDSSHQSLPRSLPILHKTEHSVFDIITTWLQEGRCSTPDGHLNLKQAAYLLLAASWLQATLNHNWGLTSSTVVPFRCSLLLGGPGTGKTYITNLVTDLIHLFLPNSTARAAFTHRAAKLIDGDTLHASLALPLDITDTSATAKSLGHQRETLQAAWRPISTFLIDEASMLSNELFAQTDLCLRQIFNNLAVSWGGLALRLSGDFHQLPPVGATCLINPPQTLATAELTGTWLPSQTLVATGADLWNNLKATILLNHSHRCTGPLHDLLHGLLSDASLSTTSWTHLQARCIRSQDPRLQEPKFHPHSCPVGVMRHTIRAFCTVQRAQNAAIDAGHRLLLAIAADRCSFANKPYPLSPALALQAASLHTLSTTANLQTTLYLFRGLSLCLEAKLCTSLGLVRGCTVIVDDILLADEEPCLSALFFISNAFPTISFLSPKSPILLYLTLSLPFPLPLVRYFDHDSRLPPHPFLYLPIGLILRVPNATWIKHAALGPGRFFLGTTTRPWRFYPGTPPADGVQLDKDQRAYMQLHRCQLPVSNLFAMTAYGLQGQTLPAIILDLARPPSMKLEPCPPLLFLLFV</sequence>
<feature type="domain" description="DNA helicase Pif1-like DEAD-box helicase" evidence="3">
    <location>
        <begin position="567"/>
        <end position="697"/>
    </location>
</feature>
<reference evidence="5" key="2">
    <citation type="submission" date="2024-04" db="EMBL/GenBank/DDBJ databases">
        <authorList>
            <person name="Chen Y."/>
            <person name="Shah S."/>
            <person name="Dougan E. K."/>
            <person name="Thang M."/>
            <person name="Chan C."/>
        </authorList>
    </citation>
    <scope>NUCLEOTIDE SEQUENCE [LARGE SCALE GENOMIC DNA]</scope>
</reference>
<evidence type="ECO:0000313" key="5">
    <source>
        <dbReference type="EMBL" id="CAL1159317.1"/>
    </source>
</evidence>
<feature type="compositionally biased region" description="Polar residues" evidence="2">
    <location>
        <begin position="474"/>
        <end position="494"/>
    </location>
</feature>
<dbReference type="InterPro" id="IPR051055">
    <property type="entry name" value="PIF1_helicase"/>
</dbReference>
<feature type="region of interest" description="Disordered" evidence="2">
    <location>
        <begin position="472"/>
        <end position="494"/>
    </location>
</feature>
<comment type="caution">
    <text evidence="4">The sequence shown here is derived from an EMBL/GenBank/DDBJ whole genome shotgun (WGS) entry which is preliminary data.</text>
</comment>
<dbReference type="GO" id="GO:0006281">
    <property type="term" value="P:DNA repair"/>
    <property type="evidence" value="ECO:0007669"/>
    <property type="project" value="UniProtKB-KW"/>
</dbReference>
<proteinExistence type="inferred from homology"/>
<dbReference type="SUPFAM" id="SSF52540">
    <property type="entry name" value="P-loop containing nucleoside triphosphate hydrolases"/>
    <property type="match status" value="2"/>
</dbReference>
<evidence type="ECO:0000313" key="4">
    <source>
        <dbReference type="EMBL" id="CAI4005942.1"/>
    </source>
</evidence>
<dbReference type="EMBL" id="CAMXCT020003730">
    <property type="protein sequence ID" value="CAL1159317.1"/>
    <property type="molecule type" value="Genomic_DNA"/>
</dbReference>
<keyword evidence="1" id="KW-0547">Nucleotide-binding</keyword>
<keyword evidence="7" id="KW-1185">Reference proteome</keyword>
<dbReference type="InterPro" id="IPR010285">
    <property type="entry name" value="DNA_helicase_pif1-like_DEAD"/>
</dbReference>
<comment type="similarity">
    <text evidence="1">Belongs to the helicase family.</text>
</comment>
<dbReference type="EMBL" id="CAMXCT010003730">
    <property type="protein sequence ID" value="CAI4005942.1"/>
    <property type="molecule type" value="Genomic_DNA"/>
</dbReference>
<organism evidence="4">
    <name type="scientific">Cladocopium goreaui</name>
    <dbReference type="NCBI Taxonomy" id="2562237"/>
    <lineage>
        <taxon>Eukaryota</taxon>
        <taxon>Sar</taxon>
        <taxon>Alveolata</taxon>
        <taxon>Dinophyceae</taxon>
        <taxon>Suessiales</taxon>
        <taxon>Symbiodiniaceae</taxon>
        <taxon>Cladocopium</taxon>
    </lineage>
</organism>
<keyword evidence="1" id="KW-0234">DNA repair</keyword>
<dbReference type="GO" id="GO:0000723">
    <property type="term" value="P:telomere maintenance"/>
    <property type="evidence" value="ECO:0007669"/>
    <property type="project" value="InterPro"/>
</dbReference>
<protein>
    <recommendedName>
        <fullName evidence="1">ATP-dependent DNA helicase</fullName>
        <ecNumber evidence="1">5.6.2.3</ecNumber>
    </recommendedName>
</protein>
<dbReference type="InterPro" id="IPR027417">
    <property type="entry name" value="P-loop_NTPase"/>
</dbReference>
<dbReference type="GO" id="GO:0006310">
    <property type="term" value="P:DNA recombination"/>
    <property type="evidence" value="ECO:0007669"/>
    <property type="project" value="UniProtKB-KW"/>
</dbReference>
<dbReference type="GO" id="GO:0005524">
    <property type="term" value="F:ATP binding"/>
    <property type="evidence" value="ECO:0007669"/>
    <property type="project" value="UniProtKB-KW"/>
</dbReference>
<dbReference type="Proteomes" id="UP001152797">
    <property type="component" value="Unassembled WGS sequence"/>
</dbReference>
<evidence type="ECO:0000313" key="7">
    <source>
        <dbReference type="Proteomes" id="UP001152797"/>
    </source>
</evidence>
<dbReference type="OrthoDB" id="432234at2759"/>
<name>A0A9P1DC93_9DINO</name>
<dbReference type="GO" id="GO:0016787">
    <property type="term" value="F:hydrolase activity"/>
    <property type="evidence" value="ECO:0007669"/>
    <property type="project" value="UniProtKB-KW"/>
</dbReference>
<keyword evidence="1" id="KW-0233">DNA recombination</keyword>
<accession>A0A9P1DC93</accession>
<dbReference type="PANTHER" id="PTHR47642">
    <property type="entry name" value="ATP-DEPENDENT DNA HELICASE"/>
    <property type="match status" value="1"/>
</dbReference>
<keyword evidence="1" id="KW-0227">DNA damage</keyword>
<reference evidence="4" key="1">
    <citation type="submission" date="2022-10" db="EMBL/GenBank/DDBJ databases">
        <authorList>
            <person name="Chen Y."/>
            <person name="Dougan E. K."/>
            <person name="Chan C."/>
            <person name="Rhodes N."/>
            <person name="Thang M."/>
        </authorList>
    </citation>
    <scope>NUCLEOTIDE SEQUENCE</scope>
</reference>
<keyword evidence="1 6" id="KW-0347">Helicase</keyword>
<feature type="compositionally biased region" description="Basic and acidic residues" evidence="2">
    <location>
        <begin position="345"/>
        <end position="363"/>
    </location>
</feature>
<evidence type="ECO:0000256" key="1">
    <source>
        <dbReference type="RuleBase" id="RU363044"/>
    </source>
</evidence>
<dbReference type="EMBL" id="CAMXCT030003730">
    <property type="protein sequence ID" value="CAL4793254.1"/>
    <property type="molecule type" value="Genomic_DNA"/>
</dbReference>
<dbReference type="Gene3D" id="3.40.50.300">
    <property type="entry name" value="P-loop containing nucleotide triphosphate hydrolases"/>
    <property type="match status" value="1"/>
</dbReference>
<gene>
    <name evidence="4" type="ORF">C1SCF055_LOCUS31627</name>
</gene>
<evidence type="ECO:0000259" key="3">
    <source>
        <dbReference type="Pfam" id="PF05970"/>
    </source>
</evidence>
<keyword evidence="1" id="KW-0378">Hydrolase</keyword>
<evidence type="ECO:0000256" key="2">
    <source>
        <dbReference type="SAM" id="MobiDB-lite"/>
    </source>
</evidence>
<dbReference type="EC" id="5.6.2.3" evidence="1"/>
<evidence type="ECO:0000313" key="6">
    <source>
        <dbReference type="EMBL" id="CAL4793254.1"/>
    </source>
</evidence>
<dbReference type="Pfam" id="PF05970">
    <property type="entry name" value="PIF1"/>
    <property type="match status" value="1"/>
</dbReference>
<keyword evidence="1" id="KW-0067">ATP-binding</keyword>
<dbReference type="GO" id="GO:0043139">
    <property type="term" value="F:5'-3' DNA helicase activity"/>
    <property type="evidence" value="ECO:0007669"/>
    <property type="project" value="UniProtKB-EC"/>
</dbReference>
<feature type="region of interest" description="Disordered" evidence="2">
    <location>
        <begin position="371"/>
        <end position="390"/>
    </location>
</feature>